<feature type="transmembrane region" description="Helical" evidence="1">
    <location>
        <begin position="168"/>
        <end position="187"/>
    </location>
</feature>
<evidence type="ECO:0000256" key="2">
    <source>
        <dbReference type="SAM" id="SignalP"/>
    </source>
</evidence>
<dbReference type="EMBL" id="FOBS01000004">
    <property type="protein sequence ID" value="SEM09787.1"/>
    <property type="molecule type" value="Genomic_DNA"/>
</dbReference>
<keyword evidence="1" id="KW-0812">Transmembrane</keyword>
<accession>A0A1H7VLW1</accession>
<dbReference type="Proteomes" id="UP000198744">
    <property type="component" value="Unassembled WGS sequence"/>
</dbReference>
<name>A0A1H7VLW1_9BACT</name>
<dbReference type="OrthoDB" id="5766933at2"/>
<dbReference type="RefSeq" id="WP_093882399.1">
    <property type="nucleotide sequence ID" value="NZ_FOBS01000004.1"/>
</dbReference>
<protein>
    <recommendedName>
        <fullName evidence="5">VPLPA-CTERM protein sorting domain-containing protein</fullName>
    </recommendedName>
</protein>
<sequence>MKKKLVTLLFAGLLLALTGVAQATQVTDTIQYPTGYFCPNAAATYDAPYYRWYDEDWGWQHNALNYTFSSATLNISAWDVDAYNGEVDDIYVKDNGSWVNIGSLAGASDQWSYTTFTLTSNFYDEIVSGLEVWIDIDTTHTYDNWAVALAKSVISLDGAEIPNPNPTVPIPGAILLFAPGLAGLAALRRRMSR</sequence>
<evidence type="ECO:0000313" key="4">
    <source>
        <dbReference type="Proteomes" id="UP000198744"/>
    </source>
</evidence>
<evidence type="ECO:0000256" key="1">
    <source>
        <dbReference type="SAM" id="Phobius"/>
    </source>
</evidence>
<feature type="chain" id="PRO_5011582327" description="VPLPA-CTERM protein sorting domain-containing protein" evidence="2">
    <location>
        <begin position="24"/>
        <end position="193"/>
    </location>
</feature>
<keyword evidence="4" id="KW-1185">Reference proteome</keyword>
<feature type="signal peptide" evidence="2">
    <location>
        <begin position="1"/>
        <end position="23"/>
    </location>
</feature>
<proteinExistence type="predicted"/>
<evidence type="ECO:0000313" key="3">
    <source>
        <dbReference type="EMBL" id="SEM09787.1"/>
    </source>
</evidence>
<reference evidence="3 4" key="1">
    <citation type="submission" date="2016-10" db="EMBL/GenBank/DDBJ databases">
        <authorList>
            <person name="de Groot N.N."/>
        </authorList>
    </citation>
    <scope>NUCLEOTIDE SEQUENCE [LARGE SCALE GENOMIC DNA]</scope>
    <source>
        <strain evidence="3 4">DSM 8423</strain>
    </source>
</reference>
<keyword evidence="2" id="KW-0732">Signal</keyword>
<keyword evidence="1" id="KW-1133">Transmembrane helix</keyword>
<gene>
    <name evidence="3" type="ORF">SAMN04489760_10441</name>
</gene>
<organism evidence="3 4">
    <name type="scientific">Syntrophus gentianae</name>
    <dbReference type="NCBI Taxonomy" id="43775"/>
    <lineage>
        <taxon>Bacteria</taxon>
        <taxon>Pseudomonadati</taxon>
        <taxon>Thermodesulfobacteriota</taxon>
        <taxon>Syntrophia</taxon>
        <taxon>Syntrophales</taxon>
        <taxon>Syntrophaceae</taxon>
        <taxon>Syntrophus</taxon>
    </lineage>
</organism>
<evidence type="ECO:0008006" key="5">
    <source>
        <dbReference type="Google" id="ProtNLM"/>
    </source>
</evidence>
<dbReference type="AlphaFoldDB" id="A0A1H7VLW1"/>
<keyword evidence="1" id="KW-0472">Membrane</keyword>